<dbReference type="RefSeq" id="WP_074977623.1">
    <property type="nucleotide sequence ID" value="NZ_FPAG01000003.1"/>
</dbReference>
<dbReference type="CDD" id="cd08977">
    <property type="entry name" value="SusD"/>
    <property type="match status" value="1"/>
</dbReference>
<evidence type="ECO:0000259" key="7">
    <source>
        <dbReference type="Pfam" id="PF14322"/>
    </source>
</evidence>
<accession>A0A1I6RN69</accession>
<sequence length="524" mass="59230">MKKIKILSCLTIALSLLYSCNKDSIELEPQTAISSDVIFTDPAFAETYLNKVYSGIPHGFNRGWYMLDAATDDAENSYPWPASNTIFNPSNITAGNSPFNGLWSNSYSQIRRLNNFIVNYDQLEGSEGLVNRLKAEAHFLRGFYYSYLLRTFGGVPIITEPQELDDDLLVSRNSEEETLNFIVEEFDTAISLFQNAESAASTRGGLASALAMKGRILLYQEKYAESASASKQVIDLGTHSLDPDYQNVFLDDNTPEVIFDVQFKDPDKGHYANLFNTPKSTREISGWGGTGPTQNLVDQYEMQATGLRPEEAGSGYDPASPYEGRDPRFYASILYDGAEWKGFTIEHRPGGGESIATSGDFTRTGYSLKKFIQEDRNHNLISTQHWIYIRLAEVYLNYAEALIESGNNLDLAVQAINTVRDRANMPPIALAGQDELRAKLRHERRIELVFEEHRFWDIRRWGIAGDPEVLTIYRVDMDANGDLIDDGKEVWETRTWNDRDYLFPIPQSEIDKNPNLKPNNPGYD</sequence>
<keyword evidence="3" id="KW-0732">Signal</keyword>
<evidence type="ECO:0000256" key="3">
    <source>
        <dbReference type="ARBA" id="ARBA00022729"/>
    </source>
</evidence>
<dbReference type="Gene3D" id="1.25.40.390">
    <property type="match status" value="1"/>
</dbReference>
<dbReference type="Pfam" id="PF14322">
    <property type="entry name" value="SusD-like_3"/>
    <property type="match status" value="1"/>
</dbReference>
<keyword evidence="4" id="KW-0472">Membrane</keyword>
<protein>
    <submittedName>
        <fullName evidence="8">Starch-binding associating with outer membrane</fullName>
    </submittedName>
</protein>
<feature type="domain" description="SusD-like N-terminal" evidence="7">
    <location>
        <begin position="78"/>
        <end position="218"/>
    </location>
</feature>
<dbReference type="InterPro" id="IPR033985">
    <property type="entry name" value="SusD-like_N"/>
</dbReference>
<gene>
    <name evidence="8" type="ORF">SAMN04487906_1187</name>
</gene>
<comment type="similarity">
    <text evidence="2">Belongs to the SusD family.</text>
</comment>
<comment type="subcellular location">
    <subcellularLocation>
        <location evidence="1">Cell outer membrane</location>
    </subcellularLocation>
</comment>
<dbReference type="Proteomes" id="UP000183209">
    <property type="component" value="Unassembled WGS sequence"/>
</dbReference>
<dbReference type="EMBL" id="FPAG01000003">
    <property type="protein sequence ID" value="SFS66149.1"/>
    <property type="molecule type" value="Genomic_DNA"/>
</dbReference>
<feature type="domain" description="RagB/SusD" evidence="6">
    <location>
        <begin position="255"/>
        <end position="523"/>
    </location>
</feature>
<dbReference type="PROSITE" id="PS51257">
    <property type="entry name" value="PROKAR_LIPOPROTEIN"/>
    <property type="match status" value="1"/>
</dbReference>
<dbReference type="OrthoDB" id="5694214at2"/>
<evidence type="ECO:0000313" key="8">
    <source>
        <dbReference type="EMBL" id="SFS66149.1"/>
    </source>
</evidence>
<evidence type="ECO:0000256" key="4">
    <source>
        <dbReference type="ARBA" id="ARBA00023136"/>
    </source>
</evidence>
<keyword evidence="5" id="KW-0998">Cell outer membrane</keyword>
<dbReference type="AlphaFoldDB" id="A0A1I6RN69"/>
<dbReference type="GO" id="GO:0009279">
    <property type="term" value="C:cell outer membrane"/>
    <property type="evidence" value="ECO:0007669"/>
    <property type="project" value="UniProtKB-SubCell"/>
</dbReference>
<organism evidence="8 9">
    <name type="scientific">Zhouia amylolytica</name>
    <dbReference type="NCBI Taxonomy" id="376730"/>
    <lineage>
        <taxon>Bacteria</taxon>
        <taxon>Pseudomonadati</taxon>
        <taxon>Bacteroidota</taxon>
        <taxon>Flavobacteriia</taxon>
        <taxon>Flavobacteriales</taxon>
        <taxon>Flavobacteriaceae</taxon>
        <taxon>Zhouia</taxon>
    </lineage>
</organism>
<evidence type="ECO:0000256" key="1">
    <source>
        <dbReference type="ARBA" id="ARBA00004442"/>
    </source>
</evidence>
<reference evidence="8 9" key="1">
    <citation type="submission" date="2016-10" db="EMBL/GenBank/DDBJ databases">
        <authorList>
            <person name="de Groot N.N."/>
        </authorList>
    </citation>
    <scope>NUCLEOTIDE SEQUENCE [LARGE SCALE GENOMIC DNA]</scope>
    <source>
        <strain evidence="8 9">CGMCC 1.6114</strain>
    </source>
</reference>
<evidence type="ECO:0000259" key="6">
    <source>
        <dbReference type="Pfam" id="PF07980"/>
    </source>
</evidence>
<dbReference type="SUPFAM" id="SSF48452">
    <property type="entry name" value="TPR-like"/>
    <property type="match status" value="1"/>
</dbReference>
<dbReference type="InterPro" id="IPR011990">
    <property type="entry name" value="TPR-like_helical_dom_sf"/>
</dbReference>
<proteinExistence type="inferred from homology"/>
<evidence type="ECO:0000256" key="5">
    <source>
        <dbReference type="ARBA" id="ARBA00023237"/>
    </source>
</evidence>
<dbReference type="Pfam" id="PF07980">
    <property type="entry name" value="SusD_RagB"/>
    <property type="match status" value="1"/>
</dbReference>
<evidence type="ECO:0000256" key="2">
    <source>
        <dbReference type="ARBA" id="ARBA00006275"/>
    </source>
</evidence>
<evidence type="ECO:0000313" key="9">
    <source>
        <dbReference type="Proteomes" id="UP000183209"/>
    </source>
</evidence>
<dbReference type="InterPro" id="IPR012944">
    <property type="entry name" value="SusD_RagB_dom"/>
</dbReference>
<name>A0A1I6RN69_9FLAO</name>